<sequence>MAYKQIMRMQESADMVAHTLRVYNAIGDLTSHYSKADSEEFRNEILKNKAANSTIAAYKQEGKTVINNLEFLVSDNESQRAHLKPLKALLNSLYSQLTNLDSITYTSNAVPFEIRENQKSKINKNAI</sequence>
<protein>
    <submittedName>
        <fullName evidence="1">Uncharacterized protein</fullName>
    </submittedName>
</protein>
<evidence type="ECO:0000313" key="1">
    <source>
        <dbReference type="EMBL" id="GAL72771.1"/>
    </source>
</evidence>
<organism evidence="1 2">
    <name type="scientific">Jejuia pallidilutea</name>
    <dbReference type="NCBI Taxonomy" id="504487"/>
    <lineage>
        <taxon>Bacteria</taxon>
        <taxon>Pseudomonadati</taxon>
        <taxon>Bacteroidota</taxon>
        <taxon>Flavobacteriia</taxon>
        <taxon>Flavobacteriales</taxon>
        <taxon>Flavobacteriaceae</taxon>
        <taxon>Jejuia</taxon>
    </lineage>
</organism>
<proteinExistence type="predicted"/>
<gene>
    <name evidence="1" type="ORF">JCM19302_1348</name>
</gene>
<accession>A0A090W746</accession>
<name>A0A090W746_9FLAO</name>
<reference evidence="1 2" key="1">
    <citation type="journal article" date="2014" name="Genome Announc.">
        <title>Draft Genome Sequence of Marine Flavobacterium Jejuia pallidilutea Strain 11shimoA1 and Pigmentation Mutants.</title>
        <authorList>
            <person name="Takatani N."/>
            <person name="Nakanishi M."/>
            <person name="Meirelles P."/>
            <person name="Mino S."/>
            <person name="Suda W."/>
            <person name="Oshima K."/>
            <person name="Hattori M."/>
            <person name="Ohkuma M."/>
            <person name="Hosokawa M."/>
            <person name="Miyashita K."/>
            <person name="Thompson F.L."/>
            <person name="Niwa A."/>
            <person name="Sawabe T."/>
            <person name="Sawabe T."/>
        </authorList>
    </citation>
    <scope>NUCLEOTIDE SEQUENCE [LARGE SCALE GENOMIC DNA]</scope>
    <source>
        <strain evidence="2">JCM19302</strain>
    </source>
</reference>
<dbReference type="EMBL" id="BBNS01000031">
    <property type="protein sequence ID" value="GAL72771.1"/>
    <property type="molecule type" value="Genomic_DNA"/>
</dbReference>
<dbReference type="Proteomes" id="UP000029646">
    <property type="component" value="Unassembled WGS sequence"/>
</dbReference>
<dbReference type="AlphaFoldDB" id="A0A090W746"/>
<comment type="caution">
    <text evidence="1">The sequence shown here is derived from an EMBL/GenBank/DDBJ whole genome shotgun (WGS) entry which is preliminary data.</text>
</comment>
<evidence type="ECO:0000313" key="2">
    <source>
        <dbReference type="Proteomes" id="UP000029646"/>
    </source>
</evidence>